<dbReference type="AlphaFoldDB" id="A0A543NJM5"/>
<dbReference type="EMBL" id="VFQC01000001">
    <property type="protein sequence ID" value="TQN32017.1"/>
    <property type="molecule type" value="Genomic_DNA"/>
</dbReference>
<dbReference type="Gene3D" id="1.20.5.340">
    <property type="match status" value="1"/>
</dbReference>
<dbReference type="PANTHER" id="PTHR47359">
    <property type="entry name" value="PEPTIDOGLYCAN DL-ENDOPEPTIDASE CWLO"/>
    <property type="match status" value="1"/>
</dbReference>
<keyword evidence="6" id="KW-0732">Signal</keyword>
<evidence type="ECO:0000256" key="4">
    <source>
        <dbReference type="ARBA" id="ARBA00022807"/>
    </source>
</evidence>
<dbReference type="SUPFAM" id="SSF54001">
    <property type="entry name" value="Cysteine proteinases"/>
    <property type="match status" value="1"/>
</dbReference>
<keyword evidence="2" id="KW-0645">Protease</keyword>
<evidence type="ECO:0000256" key="2">
    <source>
        <dbReference type="ARBA" id="ARBA00022670"/>
    </source>
</evidence>
<name>A0A543NJM5_9ACTN</name>
<feature type="region of interest" description="Disordered" evidence="5">
    <location>
        <begin position="61"/>
        <end position="88"/>
    </location>
</feature>
<gene>
    <name evidence="8" type="ORF">FHX37_1942</name>
</gene>
<feature type="compositionally biased region" description="Basic and acidic residues" evidence="5">
    <location>
        <begin position="143"/>
        <end position="157"/>
    </location>
</feature>
<evidence type="ECO:0000256" key="5">
    <source>
        <dbReference type="SAM" id="MobiDB-lite"/>
    </source>
</evidence>
<dbReference type="PANTHER" id="PTHR47359:SF3">
    <property type="entry name" value="NLP_P60 DOMAIN-CONTAINING PROTEIN-RELATED"/>
    <property type="match status" value="1"/>
</dbReference>
<dbReference type="Gene3D" id="3.90.1720.10">
    <property type="entry name" value="endopeptidase domain like (from Nostoc punctiforme)"/>
    <property type="match status" value="1"/>
</dbReference>
<dbReference type="OrthoDB" id="5244330at2"/>
<dbReference type="InterPro" id="IPR038765">
    <property type="entry name" value="Papain-like_cys_pep_sf"/>
</dbReference>
<feature type="chain" id="PRO_5022198245" evidence="6">
    <location>
        <begin position="35"/>
        <end position="334"/>
    </location>
</feature>
<dbReference type="PROSITE" id="PS51935">
    <property type="entry name" value="NLPC_P60"/>
    <property type="match status" value="1"/>
</dbReference>
<feature type="compositionally biased region" description="Acidic residues" evidence="5">
    <location>
        <begin position="185"/>
        <end position="198"/>
    </location>
</feature>
<feature type="compositionally biased region" description="Basic and acidic residues" evidence="5">
    <location>
        <begin position="164"/>
        <end position="184"/>
    </location>
</feature>
<organism evidence="8 9">
    <name type="scientific">Haloactinospora alba</name>
    <dbReference type="NCBI Taxonomy" id="405555"/>
    <lineage>
        <taxon>Bacteria</taxon>
        <taxon>Bacillati</taxon>
        <taxon>Actinomycetota</taxon>
        <taxon>Actinomycetes</taxon>
        <taxon>Streptosporangiales</taxon>
        <taxon>Nocardiopsidaceae</taxon>
        <taxon>Haloactinospora</taxon>
    </lineage>
</organism>
<feature type="compositionally biased region" description="Basic and acidic residues" evidence="5">
    <location>
        <begin position="61"/>
        <end position="82"/>
    </location>
</feature>
<dbReference type="GO" id="GO:0008234">
    <property type="term" value="F:cysteine-type peptidase activity"/>
    <property type="evidence" value="ECO:0007669"/>
    <property type="project" value="UniProtKB-KW"/>
</dbReference>
<dbReference type="Pfam" id="PF00877">
    <property type="entry name" value="NLPC_P60"/>
    <property type="match status" value="1"/>
</dbReference>
<dbReference type="InterPro" id="IPR000064">
    <property type="entry name" value="NLP_P60_dom"/>
</dbReference>
<evidence type="ECO:0000256" key="3">
    <source>
        <dbReference type="ARBA" id="ARBA00022801"/>
    </source>
</evidence>
<feature type="compositionally biased region" description="Low complexity" evidence="5">
    <location>
        <begin position="206"/>
        <end position="216"/>
    </location>
</feature>
<keyword evidence="9" id="KW-1185">Reference proteome</keyword>
<evidence type="ECO:0000259" key="7">
    <source>
        <dbReference type="PROSITE" id="PS51935"/>
    </source>
</evidence>
<feature type="signal peptide" evidence="6">
    <location>
        <begin position="1"/>
        <end position="34"/>
    </location>
</feature>
<dbReference type="InterPro" id="IPR051794">
    <property type="entry name" value="PG_Endopeptidase_C40"/>
</dbReference>
<evidence type="ECO:0000256" key="6">
    <source>
        <dbReference type="SAM" id="SignalP"/>
    </source>
</evidence>
<dbReference type="GO" id="GO:0006508">
    <property type="term" value="P:proteolysis"/>
    <property type="evidence" value="ECO:0007669"/>
    <property type="project" value="UniProtKB-KW"/>
</dbReference>
<keyword evidence="4" id="KW-0788">Thiol protease</keyword>
<comment type="caution">
    <text evidence="8">The sequence shown here is derived from an EMBL/GenBank/DDBJ whole genome shotgun (WGS) entry which is preliminary data.</text>
</comment>
<dbReference type="RefSeq" id="WP_141923583.1">
    <property type="nucleotide sequence ID" value="NZ_VFQC01000001.1"/>
</dbReference>
<evidence type="ECO:0000256" key="1">
    <source>
        <dbReference type="ARBA" id="ARBA00007074"/>
    </source>
</evidence>
<accession>A0A543NJM5</accession>
<reference evidence="8 9" key="1">
    <citation type="submission" date="2019-06" db="EMBL/GenBank/DDBJ databases">
        <title>Sequencing the genomes of 1000 actinobacteria strains.</title>
        <authorList>
            <person name="Klenk H.-P."/>
        </authorList>
    </citation>
    <scope>NUCLEOTIDE SEQUENCE [LARGE SCALE GENOMIC DNA]</scope>
    <source>
        <strain evidence="8 9">DSM 45015</strain>
    </source>
</reference>
<comment type="similarity">
    <text evidence="1">Belongs to the peptidase C40 family.</text>
</comment>
<protein>
    <submittedName>
        <fullName evidence="8">NlpC/P60 family protein</fullName>
    </submittedName>
</protein>
<keyword evidence="3" id="KW-0378">Hydrolase</keyword>
<proteinExistence type="inferred from homology"/>
<evidence type="ECO:0000313" key="8">
    <source>
        <dbReference type="EMBL" id="TQN32017.1"/>
    </source>
</evidence>
<feature type="region of interest" description="Disordered" evidence="5">
    <location>
        <begin position="140"/>
        <end position="216"/>
    </location>
</feature>
<feature type="domain" description="NlpC/P60" evidence="7">
    <location>
        <begin position="217"/>
        <end position="334"/>
    </location>
</feature>
<evidence type="ECO:0000313" key="9">
    <source>
        <dbReference type="Proteomes" id="UP000317422"/>
    </source>
</evidence>
<sequence length="334" mass="36629">MDDHHERGSYRRHLAAVGFVAVGALLMSTGTAQADPSLDEVKDEVEQLEEDYASLADEYNQAKEEHDAAQEKLEDIESKQEDAQEELDTMQEDVRTLANAAYSGVDYTSPAYLISSDGPQDALEQASDLGYLSENQQENLRSYLERKEELDDLKSEAEETEEEAKEKLDEAESAKEDAEEKLEEKEDLLDELTAEQQEEVGGGSGNSSSASYTGSASGDAGAALDFAYAQIGDSYQLGANGPDVWDCSSLTQHAWKQAGVNLPRTTYDQINAGQSVSWSEKQPGDLLFFYDGPSHVGIYAGDGKMVHASNPEKPVQEVQLDGYYERNQTGVVRP</sequence>
<dbReference type="Proteomes" id="UP000317422">
    <property type="component" value="Unassembled WGS sequence"/>
</dbReference>